<dbReference type="SUPFAM" id="SSF52172">
    <property type="entry name" value="CheY-like"/>
    <property type="match status" value="2"/>
</dbReference>
<dbReference type="InterPro" id="IPR036890">
    <property type="entry name" value="HATPase_C_sf"/>
</dbReference>
<feature type="modified residue" description="4-aspartylphosphate" evidence="7">
    <location>
        <position position="505"/>
    </location>
</feature>
<dbReference type="GO" id="GO:0005886">
    <property type="term" value="C:plasma membrane"/>
    <property type="evidence" value="ECO:0007669"/>
    <property type="project" value="UniProtKB-SubCell"/>
</dbReference>
<dbReference type="AlphaFoldDB" id="A0A916WBH4"/>
<dbReference type="InterPro" id="IPR005467">
    <property type="entry name" value="His_kinase_dom"/>
</dbReference>
<feature type="domain" description="Histidine kinase" evidence="9">
    <location>
        <begin position="213"/>
        <end position="431"/>
    </location>
</feature>
<evidence type="ECO:0000256" key="2">
    <source>
        <dbReference type="ARBA" id="ARBA00004429"/>
    </source>
</evidence>
<dbReference type="GO" id="GO:0000155">
    <property type="term" value="F:phosphorelay sensor kinase activity"/>
    <property type="evidence" value="ECO:0007669"/>
    <property type="project" value="InterPro"/>
</dbReference>
<reference evidence="11" key="1">
    <citation type="journal article" date="2014" name="Int. J. Syst. Evol. Microbiol.">
        <title>Complete genome sequence of Corynebacterium casei LMG S-19264T (=DSM 44701T), isolated from a smear-ripened cheese.</title>
        <authorList>
            <consortium name="US DOE Joint Genome Institute (JGI-PGF)"/>
            <person name="Walter F."/>
            <person name="Albersmeier A."/>
            <person name="Kalinowski J."/>
            <person name="Ruckert C."/>
        </authorList>
    </citation>
    <scope>NUCLEOTIDE SEQUENCE</scope>
    <source>
        <strain evidence="11">CGMCC 1.15322</strain>
    </source>
</reference>
<dbReference type="Pfam" id="PF00072">
    <property type="entry name" value="Response_reg"/>
    <property type="match status" value="2"/>
</dbReference>
<dbReference type="PROSITE" id="PS50110">
    <property type="entry name" value="RESPONSE_REGULATORY"/>
    <property type="match status" value="2"/>
</dbReference>
<dbReference type="SMART" id="SM00387">
    <property type="entry name" value="HATPase_c"/>
    <property type="match status" value="1"/>
</dbReference>
<dbReference type="InterPro" id="IPR001789">
    <property type="entry name" value="Sig_transdc_resp-reg_receiver"/>
</dbReference>
<dbReference type="PANTHER" id="PTHR43547">
    <property type="entry name" value="TWO-COMPONENT HISTIDINE KINASE"/>
    <property type="match status" value="1"/>
</dbReference>
<comment type="catalytic activity">
    <reaction evidence="1">
        <text>ATP + protein L-histidine = ADP + protein N-phospho-L-histidine.</text>
        <dbReference type="EC" id="2.7.13.3"/>
    </reaction>
</comment>
<feature type="domain" description="Response regulatory" evidence="10">
    <location>
        <begin position="456"/>
        <end position="572"/>
    </location>
</feature>
<dbReference type="EMBL" id="BMIG01000001">
    <property type="protein sequence ID" value="GGA85504.1"/>
    <property type="molecule type" value="Genomic_DNA"/>
</dbReference>
<dbReference type="EC" id="2.7.13.3" evidence="3"/>
<dbReference type="SUPFAM" id="SSF55874">
    <property type="entry name" value="ATPase domain of HSP90 chaperone/DNA topoisomerase II/histidine kinase"/>
    <property type="match status" value="1"/>
</dbReference>
<evidence type="ECO:0000256" key="6">
    <source>
        <dbReference type="ARBA" id="ARBA00022777"/>
    </source>
</evidence>
<dbReference type="InterPro" id="IPR004358">
    <property type="entry name" value="Sig_transdc_His_kin-like_C"/>
</dbReference>
<comment type="caution">
    <text evidence="11">The sequence shown here is derived from an EMBL/GenBank/DDBJ whole genome shotgun (WGS) entry which is preliminary data.</text>
</comment>
<dbReference type="InterPro" id="IPR011006">
    <property type="entry name" value="CheY-like_superfamily"/>
</dbReference>
<evidence type="ECO:0000256" key="8">
    <source>
        <dbReference type="SAM" id="Coils"/>
    </source>
</evidence>
<evidence type="ECO:0000259" key="10">
    <source>
        <dbReference type="PROSITE" id="PS50110"/>
    </source>
</evidence>
<keyword evidence="8" id="KW-0175">Coiled coil</keyword>
<comment type="subcellular location">
    <subcellularLocation>
        <location evidence="2">Cell inner membrane</location>
        <topology evidence="2">Multi-pass membrane protein</topology>
    </subcellularLocation>
</comment>
<evidence type="ECO:0000256" key="5">
    <source>
        <dbReference type="ARBA" id="ARBA00022679"/>
    </source>
</evidence>
<evidence type="ECO:0000256" key="4">
    <source>
        <dbReference type="ARBA" id="ARBA00022553"/>
    </source>
</evidence>
<feature type="modified residue" description="4-aspartylphosphate" evidence="7">
    <location>
        <position position="77"/>
    </location>
</feature>
<dbReference type="Pfam" id="PF00512">
    <property type="entry name" value="HisKA"/>
    <property type="match status" value="1"/>
</dbReference>
<protein>
    <recommendedName>
        <fullName evidence="3">histidine kinase</fullName>
        <ecNumber evidence="3">2.7.13.3</ecNumber>
    </recommendedName>
</protein>
<evidence type="ECO:0000256" key="3">
    <source>
        <dbReference type="ARBA" id="ARBA00012438"/>
    </source>
</evidence>
<dbReference type="PRINTS" id="PR00344">
    <property type="entry name" value="BCTRLSENSOR"/>
</dbReference>
<keyword evidence="12" id="KW-1185">Reference proteome</keyword>
<evidence type="ECO:0000313" key="11">
    <source>
        <dbReference type="EMBL" id="GGA85504.1"/>
    </source>
</evidence>
<dbReference type="Gene3D" id="3.40.50.2300">
    <property type="match status" value="2"/>
</dbReference>
<dbReference type="InterPro" id="IPR003661">
    <property type="entry name" value="HisK_dim/P_dom"/>
</dbReference>
<dbReference type="SUPFAM" id="SSF47384">
    <property type="entry name" value="Homodimeric domain of signal transducing histidine kinase"/>
    <property type="match status" value="1"/>
</dbReference>
<sequence>MPLNLPRSDVKSLLTPQAPNPSFIDQVNILIVDDEPKNLTVLESILDDPGYRLVRANSGQEALLALMAEEFAVLVLDVRMPGMTGFELAQLIKERKKTSRVPIIFLTAYYNEDQHILEGYGSGAVDYLHKPVNTAVLRSKVAVFAELFSKGRALELANRTLMTEVGERRKAEERLHELNETLDRRVTERTNTVELREAELRDANRRKDEFLATLAHELRNPLAPVRNAVQLLRVKGLDTPELQWSTDVIDRQIQAMSRLIDDLMDVSRINQGKIELRRDWVTTEDVLRDAVESSRPLIDECGHELLLTLPEQRLSLHADRTRLTQAFMNLLNNAAKYMDRGGRIEVIARDAGNEVVVTVKDKGIGIPGDRLQNVFEMFSQVETTLTRSRGGLGIGLSLTQRLVEMHGGTVQARSEGTGLGSEFEVRLPLTSETSTDMSPPSQAPGAERFIPSQELRILIADDNQDACATLASLLELMGYCVRQAHDGQAAVDVAADFDPQVVLLDIGMPKLNGYEACRHIRDQAGGAARTIVACTGWGQADDRRRSEEAGFDQHLVKPVDPAVLFELLAAAAAGTKPSA</sequence>
<keyword evidence="5" id="KW-0808">Transferase</keyword>
<dbReference type="PROSITE" id="PS50109">
    <property type="entry name" value="HIS_KIN"/>
    <property type="match status" value="1"/>
</dbReference>
<keyword evidence="6" id="KW-0418">Kinase</keyword>
<dbReference type="Gene3D" id="3.30.565.10">
    <property type="entry name" value="Histidine kinase-like ATPase, C-terminal domain"/>
    <property type="match status" value="1"/>
</dbReference>
<dbReference type="InterPro" id="IPR036097">
    <property type="entry name" value="HisK_dim/P_sf"/>
</dbReference>
<dbReference type="SMART" id="SM00388">
    <property type="entry name" value="HisKA"/>
    <property type="match status" value="1"/>
</dbReference>
<gene>
    <name evidence="11" type="ORF">GCM10011496_02620</name>
</gene>
<reference evidence="11" key="2">
    <citation type="submission" date="2020-09" db="EMBL/GenBank/DDBJ databases">
        <authorList>
            <person name="Sun Q."/>
            <person name="Zhou Y."/>
        </authorList>
    </citation>
    <scope>NUCLEOTIDE SEQUENCE</scope>
    <source>
        <strain evidence="11">CGMCC 1.15322</strain>
    </source>
</reference>
<feature type="domain" description="Response regulatory" evidence="10">
    <location>
        <begin position="28"/>
        <end position="145"/>
    </location>
</feature>
<evidence type="ECO:0000256" key="7">
    <source>
        <dbReference type="PROSITE-ProRule" id="PRU00169"/>
    </source>
</evidence>
<feature type="coiled-coil region" evidence="8">
    <location>
        <begin position="161"/>
        <end position="188"/>
    </location>
</feature>
<dbReference type="InterPro" id="IPR003594">
    <property type="entry name" value="HATPase_dom"/>
</dbReference>
<evidence type="ECO:0000259" key="9">
    <source>
        <dbReference type="PROSITE" id="PS50109"/>
    </source>
</evidence>
<proteinExistence type="predicted"/>
<dbReference type="PANTHER" id="PTHR43547:SF2">
    <property type="entry name" value="HYBRID SIGNAL TRANSDUCTION HISTIDINE KINASE C"/>
    <property type="match status" value="1"/>
</dbReference>
<dbReference type="Pfam" id="PF02518">
    <property type="entry name" value="HATPase_c"/>
    <property type="match status" value="1"/>
</dbReference>
<dbReference type="FunFam" id="3.30.565.10:FF:000006">
    <property type="entry name" value="Sensor histidine kinase WalK"/>
    <property type="match status" value="1"/>
</dbReference>
<dbReference type="CDD" id="cd00082">
    <property type="entry name" value="HisKA"/>
    <property type="match status" value="1"/>
</dbReference>
<accession>A0A916WBH4</accession>
<name>A0A916WBH4_9BURK</name>
<keyword evidence="4 7" id="KW-0597">Phosphoprotein</keyword>
<dbReference type="Gene3D" id="1.10.287.130">
    <property type="match status" value="1"/>
</dbReference>
<dbReference type="SMART" id="SM00448">
    <property type="entry name" value="REC"/>
    <property type="match status" value="2"/>
</dbReference>
<dbReference type="CDD" id="cd17580">
    <property type="entry name" value="REC_2_DhkD-like"/>
    <property type="match status" value="1"/>
</dbReference>
<evidence type="ECO:0000313" key="12">
    <source>
        <dbReference type="Proteomes" id="UP000620596"/>
    </source>
</evidence>
<organism evidence="11 12">
    <name type="scientific">Polaromonas eurypsychrophila</name>
    <dbReference type="NCBI Taxonomy" id="1614635"/>
    <lineage>
        <taxon>Bacteria</taxon>
        <taxon>Pseudomonadati</taxon>
        <taxon>Pseudomonadota</taxon>
        <taxon>Betaproteobacteria</taxon>
        <taxon>Burkholderiales</taxon>
        <taxon>Comamonadaceae</taxon>
        <taxon>Polaromonas</taxon>
    </lineage>
</organism>
<dbReference type="Proteomes" id="UP000620596">
    <property type="component" value="Unassembled WGS sequence"/>
</dbReference>
<evidence type="ECO:0000256" key="1">
    <source>
        <dbReference type="ARBA" id="ARBA00000085"/>
    </source>
</evidence>